<dbReference type="AlphaFoldDB" id="A0A1Y1SHG5"/>
<gene>
    <name evidence="2" type="ORF">ATO7_03155</name>
</gene>
<feature type="region of interest" description="Disordered" evidence="1">
    <location>
        <begin position="1"/>
        <end position="26"/>
    </location>
</feature>
<proteinExistence type="predicted"/>
<name>A0A1Y1SHG5_9GAMM</name>
<keyword evidence="3" id="KW-1185">Reference proteome</keyword>
<sequence length="66" mass="7946">MSDEDDDFVDFDDESNASDTDVDNARLSARSSRTRRCWRDVERMREQRELERLNANDSWFDDLDRV</sequence>
<accession>A0A1Y1SHG5</accession>
<evidence type="ECO:0000256" key="1">
    <source>
        <dbReference type="SAM" id="MobiDB-lite"/>
    </source>
</evidence>
<dbReference type="Proteomes" id="UP000192342">
    <property type="component" value="Unassembled WGS sequence"/>
</dbReference>
<comment type="caution">
    <text evidence="2">The sequence shown here is derived from an EMBL/GenBank/DDBJ whole genome shotgun (WGS) entry which is preliminary data.</text>
</comment>
<protein>
    <submittedName>
        <fullName evidence="2">Uncharacterized protein</fullName>
    </submittedName>
</protein>
<organism evidence="2 3">
    <name type="scientific">Oceanococcus atlanticus</name>
    <dbReference type="NCBI Taxonomy" id="1317117"/>
    <lineage>
        <taxon>Bacteria</taxon>
        <taxon>Pseudomonadati</taxon>
        <taxon>Pseudomonadota</taxon>
        <taxon>Gammaproteobacteria</taxon>
        <taxon>Chromatiales</taxon>
        <taxon>Oceanococcaceae</taxon>
        <taxon>Oceanococcus</taxon>
    </lineage>
</organism>
<evidence type="ECO:0000313" key="3">
    <source>
        <dbReference type="Proteomes" id="UP000192342"/>
    </source>
</evidence>
<evidence type="ECO:0000313" key="2">
    <source>
        <dbReference type="EMBL" id="ORE88840.1"/>
    </source>
</evidence>
<reference evidence="2 3" key="1">
    <citation type="submission" date="2013-04" db="EMBL/GenBank/DDBJ databases">
        <title>Oceanococcus atlanticus 22II-S10r2 Genome Sequencing.</title>
        <authorList>
            <person name="Lai Q."/>
            <person name="Li G."/>
            <person name="Shao Z."/>
        </authorList>
    </citation>
    <scope>NUCLEOTIDE SEQUENCE [LARGE SCALE GENOMIC DNA]</scope>
    <source>
        <strain evidence="2 3">22II-S10r2</strain>
    </source>
</reference>
<feature type="compositionally biased region" description="Acidic residues" evidence="1">
    <location>
        <begin position="1"/>
        <end position="22"/>
    </location>
</feature>
<dbReference type="EMBL" id="AQQV01000001">
    <property type="protein sequence ID" value="ORE88840.1"/>
    <property type="molecule type" value="Genomic_DNA"/>
</dbReference>
<dbReference type="RefSeq" id="WP_083559451.1">
    <property type="nucleotide sequence ID" value="NZ_AQQV01000001.1"/>
</dbReference>